<dbReference type="PANTHER" id="PTHR44196">
    <property type="entry name" value="DEHYDROGENASE/REDUCTASE SDR FAMILY MEMBER 7B"/>
    <property type="match status" value="1"/>
</dbReference>
<dbReference type="PRINTS" id="PR00081">
    <property type="entry name" value="GDHRDH"/>
</dbReference>
<dbReference type="Gene3D" id="3.40.50.720">
    <property type="entry name" value="NAD(P)-binding Rossmann-like Domain"/>
    <property type="match status" value="1"/>
</dbReference>
<protein>
    <recommendedName>
        <fullName evidence="6">Short chain dehydrogenase</fullName>
    </recommendedName>
</protein>
<dbReference type="PANTHER" id="PTHR44196:SF2">
    <property type="entry name" value="SHORT-CHAIN DEHYDROGENASE-RELATED"/>
    <property type="match status" value="1"/>
</dbReference>
<dbReference type="RefSeq" id="WP_165769354.1">
    <property type="nucleotide sequence ID" value="NZ_FYEH01000001.1"/>
</dbReference>
<dbReference type="PRINTS" id="PR00080">
    <property type="entry name" value="SDRFAMILY"/>
</dbReference>
<dbReference type="EMBL" id="FYEH01000001">
    <property type="protein sequence ID" value="SNB52376.1"/>
    <property type="molecule type" value="Genomic_DNA"/>
</dbReference>
<keyword evidence="5" id="KW-1185">Reference proteome</keyword>
<evidence type="ECO:0000256" key="1">
    <source>
        <dbReference type="ARBA" id="ARBA00006484"/>
    </source>
</evidence>
<sequence length="204" mass="21549">MAMEVDLLINNAGLGHVGPFLATPPLASEAVIEVNVMACVGLARALLPAMLARAALTGRRAGLINVASTIAFVPVPQMAVYAASKAFLLSFGESLKAELAEQLIDIATLCPGPVRTAFAERAGYAGRSLPGTIEPQTVARLALERIGGHGIIFTDPLSEAALKPVTLARAAVARTLRLGFDLSERWWQRGSRDRPHNEVPVPPV</sequence>
<gene>
    <name evidence="4" type="ORF">SAMN07250955_101241</name>
</gene>
<dbReference type="AlphaFoldDB" id="A0A212PZ88"/>
<name>A0A212PZ88_9PROT</name>
<dbReference type="InterPro" id="IPR002347">
    <property type="entry name" value="SDR_fam"/>
</dbReference>
<dbReference type="InterPro" id="IPR036291">
    <property type="entry name" value="NAD(P)-bd_dom_sf"/>
</dbReference>
<evidence type="ECO:0000256" key="3">
    <source>
        <dbReference type="RuleBase" id="RU000363"/>
    </source>
</evidence>
<evidence type="ECO:0008006" key="6">
    <source>
        <dbReference type="Google" id="ProtNLM"/>
    </source>
</evidence>
<evidence type="ECO:0000313" key="4">
    <source>
        <dbReference type="EMBL" id="SNB52376.1"/>
    </source>
</evidence>
<evidence type="ECO:0000256" key="2">
    <source>
        <dbReference type="ARBA" id="ARBA00023002"/>
    </source>
</evidence>
<dbReference type="GO" id="GO:0016491">
    <property type="term" value="F:oxidoreductase activity"/>
    <property type="evidence" value="ECO:0007669"/>
    <property type="project" value="UniProtKB-KW"/>
</dbReference>
<accession>A0A212PZ88</accession>
<dbReference type="GO" id="GO:0016020">
    <property type="term" value="C:membrane"/>
    <property type="evidence" value="ECO:0007669"/>
    <property type="project" value="TreeGrafter"/>
</dbReference>
<dbReference type="Proteomes" id="UP000197065">
    <property type="component" value="Unassembled WGS sequence"/>
</dbReference>
<dbReference type="Pfam" id="PF00106">
    <property type="entry name" value="adh_short"/>
    <property type="match status" value="1"/>
</dbReference>
<comment type="similarity">
    <text evidence="1 3">Belongs to the short-chain dehydrogenases/reductases (SDR) family.</text>
</comment>
<reference evidence="4 5" key="1">
    <citation type="submission" date="2017-06" db="EMBL/GenBank/DDBJ databases">
        <authorList>
            <person name="Kim H.J."/>
            <person name="Triplett B.A."/>
        </authorList>
    </citation>
    <scope>NUCLEOTIDE SEQUENCE [LARGE SCALE GENOMIC DNA]</scope>
    <source>
        <strain evidence="4 5">B29T1</strain>
    </source>
</reference>
<evidence type="ECO:0000313" key="5">
    <source>
        <dbReference type="Proteomes" id="UP000197065"/>
    </source>
</evidence>
<dbReference type="SUPFAM" id="SSF51735">
    <property type="entry name" value="NAD(P)-binding Rossmann-fold domains"/>
    <property type="match status" value="1"/>
</dbReference>
<proteinExistence type="inferred from homology"/>
<keyword evidence="2" id="KW-0560">Oxidoreductase</keyword>
<organism evidence="4 5">
    <name type="scientific">Arboricoccus pini</name>
    <dbReference type="NCBI Taxonomy" id="1963835"/>
    <lineage>
        <taxon>Bacteria</taxon>
        <taxon>Pseudomonadati</taxon>
        <taxon>Pseudomonadota</taxon>
        <taxon>Alphaproteobacteria</taxon>
        <taxon>Geminicoccales</taxon>
        <taxon>Geminicoccaceae</taxon>
        <taxon>Arboricoccus</taxon>
    </lineage>
</organism>